<feature type="compositionally biased region" description="Basic and acidic residues" evidence="1">
    <location>
        <begin position="1"/>
        <end position="12"/>
    </location>
</feature>
<accession>A0A8T0G6G5</accession>
<gene>
    <name evidence="2" type="ORF">KC19_12G124400</name>
</gene>
<evidence type="ECO:0000256" key="1">
    <source>
        <dbReference type="SAM" id="MobiDB-lite"/>
    </source>
</evidence>
<feature type="compositionally biased region" description="Basic and acidic residues" evidence="1">
    <location>
        <begin position="23"/>
        <end position="50"/>
    </location>
</feature>
<sequence>MADPKIPEDKLFKQGQVFGRAATTDDKITDIAPDYRGHGATPEEKADENKPWISEGHTLANADDKNRDESGRSQPDIYAQELNKRLGPLNTVKDKIADGVETAMEKMSGSTKSASDTAADTKNSAGGMLSQYTNAAWDKISAMKPTIGANEPPTQDKESTLNQRMTEISEKGHHDANAIADKAKDSLPSMPDVGSKTHILDAGGDDVLKILSDGGSTQEDPLKANMRVTTEMLS</sequence>
<organism evidence="2 3">
    <name type="scientific">Ceratodon purpureus</name>
    <name type="common">Fire moss</name>
    <name type="synonym">Dicranum purpureum</name>
    <dbReference type="NCBI Taxonomy" id="3225"/>
    <lineage>
        <taxon>Eukaryota</taxon>
        <taxon>Viridiplantae</taxon>
        <taxon>Streptophyta</taxon>
        <taxon>Embryophyta</taxon>
        <taxon>Bryophyta</taxon>
        <taxon>Bryophytina</taxon>
        <taxon>Bryopsida</taxon>
        <taxon>Dicranidae</taxon>
        <taxon>Pseudoditrichales</taxon>
        <taxon>Ditrichaceae</taxon>
        <taxon>Ceratodon</taxon>
    </lineage>
</organism>
<reference evidence="2" key="1">
    <citation type="submission" date="2020-06" db="EMBL/GenBank/DDBJ databases">
        <title>WGS assembly of Ceratodon purpureus strain R40.</title>
        <authorList>
            <person name="Carey S.B."/>
            <person name="Jenkins J."/>
            <person name="Shu S."/>
            <person name="Lovell J.T."/>
            <person name="Sreedasyam A."/>
            <person name="Maumus F."/>
            <person name="Tiley G.P."/>
            <person name="Fernandez-Pozo N."/>
            <person name="Barry K."/>
            <person name="Chen C."/>
            <person name="Wang M."/>
            <person name="Lipzen A."/>
            <person name="Daum C."/>
            <person name="Saski C.A."/>
            <person name="Payton A.C."/>
            <person name="Mcbreen J.C."/>
            <person name="Conrad R.E."/>
            <person name="Kollar L.M."/>
            <person name="Olsson S."/>
            <person name="Huttunen S."/>
            <person name="Landis J.B."/>
            <person name="Wickett N.J."/>
            <person name="Johnson M.G."/>
            <person name="Rensing S.A."/>
            <person name="Grimwood J."/>
            <person name="Schmutz J."/>
            <person name="Mcdaniel S.F."/>
        </authorList>
    </citation>
    <scope>NUCLEOTIDE SEQUENCE</scope>
    <source>
        <strain evidence="2">R40</strain>
    </source>
</reference>
<proteinExistence type="predicted"/>
<evidence type="ECO:0000313" key="3">
    <source>
        <dbReference type="Proteomes" id="UP000822688"/>
    </source>
</evidence>
<dbReference type="AlphaFoldDB" id="A0A8T0G6G5"/>
<feature type="compositionally biased region" description="Basic and acidic residues" evidence="1">
    <location>
        <begin position="62"/>
        <end position="71"/>
    </location>
</feature>
<comment type="caution">
    <text evidence="2">The sequence shown here is derived from an EMBL/GenBank/DDBJ whole genome shotgun (WGS) entry which is preliminary data.</text>
</comment>
<protein>
    <submittedName>
        <fullName evidence="2">Uncharacterized protein</fullName>
    </submittedName>
</protein>
<dbReference type="Proteomes" id="UP000822688">
    <property type="component" value="Chromosome 12"/>
</dbReference>
<dbReference type="EMBL" id="CM026433">
    <property type="protein sequence ID" value="KAG0554845.1"/>
    <property type="molecule type" value="Genomic_DNA"/>
</dbReference>
<dbReference type="OrthoDB" id="10398846at2759"/>
<name>A0A8T0G6G5_CERPU</name>
<dbReference type="EMBL" id="CM026433">
    <property type="protein sequence ID" value="KAG0554846.1"/>
    <property type="molecule type" value="Genomic_DNA"/>
</dbReference>
<keyword evidence="3" id="KW-1185">Reference proteome</keyword>
<evidence type="ECO:0000313" key="2">
    <source>
        <dbReference type="EMBL" id="KAG0554846.1"/>
    </source>
</evidence>
<feature type="region of interest" description="Disordered" evidence="1">
    <location>
        <begin position="1"/>
        <end position="75"/>
    </location>
</feature>